<reference evidence="2 3" key="1">
    <citation type="submission" date="2019-04" db="EMBL/GenBank/DDBJ databases">
        <title>Shimia ponticola sp. nov., isolated from seawater.</title>
        <authorList>
            <person name="Kim Y.-O."/>
            <person name="Yoon J.-H."/>
        </authorList>
    </citation>
    <scope>NUCLEOTIDE SEQUENCE [LARGE SCALE GENOMIC DNA]</scope>
    <source>
        <strain evidence="2 3">MYP11</strain>
    </source>
</reference>
<evidence type="ECO:0000313" key="3">
    <source>
        <dbReference type="Proteomes" id="UP000306602"/>
    </source>
</evidence>
<dbReference type="Gene3D" id="3.90.1200.10">
    <property type="match status" value="1"/>
</dbReference>
<comment type="caution">
    <text evidence="2">The sequence shown here is derived from an EMBL/GenBank/DDBJ whole genome shotgun (WGS) entry which is preliminary data.</text>
</comment>
<accession>A0A4S4N973</accession>
<keyword evidence="2" id="KW-0808">Transferase</keyword>
<proteinExistence type="predicted"/>
<name>A0A4S4N973_9RHOB</name>
<dbReference type="EMBL" id="SRKY01000005">
    <property type="protein sequence ID" value="THH34628.1"/>
    <property type="molecule type" value="Genomic_DNA"/>
</dbReference>
<sequence length="332" mass="37157">MTERDDLMHAFIIDAGCDAATKTMVAGDASNRKYFRLHREQTTVILMDAPPEKGEDVRPFIRITDWLRSQGLSAPEIYAADDENGFLLLEDLGPNLFARLLEAGRADETELYETACDVLLAIAQGDAPNLARYDAQTMAPLSALSVDWYRSGVTGSETPDLSATLADMMRARLTVLDHAPRVLIQRDYHAENLIWLPDRDGPARVGLLDFQDAMLGHPAYDLVSILQDARRDVSPDVQASAYQHYIQRSQMDTQEFSKAYYLSGLQRNLRIVGVFARLSLRDGKPSYVDLIPRVWGHVLHNLQSLEDAELSDCVLSILPEPTTDGLKRLKRA</sequence>
<dbReference type="AlphaFoldDB" id="A0A4S4N973"/>
<gene>
    <name evidence="2" type="ORF">E4Z66_16765</name>
</gene>
<dbReference type="Proteomes" id="UP000306602">
    <property type="component" value="Unassembled WGS sequence"/>
</dbReference>
<keyword evidence="3" id="KW-1185">Reference proteome</keyword>
<dbReference type="Pfam" id="PF01636">
    <property type="entry name" value="APH"/>
    <property type="match status" value="1"/>
</dbReference>
<evidence type="ECO:0000313" key="2">
    <source>
        <dbReference type="EMBL" id="THH34628.1"/>
    </source>
</evidence>
<dbReference type="SUPFAM" id="SSF56112">
    <property type="entry name" value="Protein kinase-like (PK-like)"/>
    <property type="match status" value="1"/>
</dbReference>
<dbReference type="OrthoDB" id="9809275at2"/>
<dbReference type="RefSeq" id="WP_136464214.1">
    <property type="nucleotide sequence ID" value="NZ_SRKY01000005.1"/>
</dbReference>
<feature type="domain" description="Aminoglycoside phosphotransferase" evidence="1">
    <location>
        <begin position="25"/>
        <end position="245"/>
    </location>
</feature>
<protein>
    <submittedName>
        <fullName evidence="2">Aminoglycoside phosphotransferase</fullName>
    </submittedName>
</protein>
<dbReference type="InterPro" id="IPR002575">
    <property type="entry name" value="Aminoglycoside_PTrfase"/>
</dbReference>
<dbReference type="Gene3D" id="3.30.200.20">
    <property type="entry name" value="Phosphorylase Kinase, domain 1"/>
    <property type="match status" value="1"/>
</dbReference>
<dbReference type="GO" id="GO:0016740">
    <property type="term" value="F:transferase activity"/>
    <property type="evidence" value="ECO:0007669"/>
    <property type="project" value="UniProtKB-KW"/>
</dbReference>
<dbReference type="InterPro" id="IPR011009">
    <property type="entry name" value="Kinase-like_dom_sf"/>
</dbReference>
<organism evidence="2 3">
    <name type="scientific">Aliishimia ponticola</name>
    <dbReference type="NCBI Taxonomy" id="2499833"/>
    <lineage>
        <taxon>Bacteria</taxon>
        <taxon>Pseudomonadati</taxon>
        <taxon>Pseudomonadota</taxon>
        <taxon>Alphaproteobacteria</taxon>
        <taxon>Rhodobacterales</taxon>
        <taxon>Paracoccaceae</taxon>
        <taxon>Aliishimia</taxon>
    </lineage>
</organism>
<evidence type="ECO:0000259" key="1">
    <source>
        <dbReference type="Pfam" id="PF01636"/>
    </source>
</evidence>